<accession>A0ABR8U9I5</accession>
<evidence type="ECO:0000256" key="2">
    <source>
        <dbReference type="ARBA" id="ARBA00004953"/>
    </source>
</evidence>
<sequence length="318" mass="34737">MQAHFLSIAVGFLLDRIIGDPKNWPHPVRWIGTCISKLTAVLNKGRARVLKGAGMLFIMIVLVTTVVLAIVVAAYQIHSALGIAVEGILIAIGLAQKSLRDAALEVYVPLIEGDMAESRKKLSWIVGRDTDNLQESGIARGAIETVSENASDGVTAPLFWAFLFGAPGLWLYKTVNTLDSMIGYKDERYKDFGKFSARADDVLNFIPARITGLLILLTTPNEGGIPFRKRFVGWGKDARRHPSPNSGFLEAATAWQLGIRLGGKSTYRGVVSKRPEIGPGENSVQAKHIKSTITQMQIVSFVFWLLLTVIGVMSYAIT</sequence>
<reference evidence="10 11" key="1">
    <citation type="submission" date="2020-08" db="EMBL/GenBank/DDBJ databases">
        <title>A Genomic Blueprint of the Chicken Gut Microbiome.</title>
        <authorList>
            <person name="Gilroy R."/>
            <person name="Ravi A."/>
            <person name="Getino M."/>
            <person name="Pursley I."/>
            <person name="Horton D.L."/>
            <person name="Alikhan N.-F."/>
            <person name="Baker D."/>
            <person name="Gharbi K."/>
            <person name="Hall N."/>
            <person name="Watson M."/>
            <person name="Adriaenssens E.M."/>
            <person name="Foster-Nyarko E."/>
            <person name="Jarju S."/>
            <person name="Secka A."/>
            <person name="Antonio M."/>
            <person name="Oren A."/>
            <person name="Chaudhuri R."/>
            <person name="La Ragione R.M."/>
            <person name="Hildebrand F."/>
            <person name="Pallen M.J."/>
        </authorList>
    </citation>
    <scope>NUCLEOTIDE SEQUENCE [LARGE SCALE GENOMIC DNA]</scope>
    <source>
        <strain evidence="10 11">Sa2YVA2</strain>
    </source>
</reference>
<keyword evidence="7 9" id="KW-1133">Transmembrane helix</keyword>
<evidence type="ECO:0000256" key="8">
    <source>
        <dbReference type="ARBA" id="ARBA00023136"/>
    </source>
</evidence>
<evidence type="ECO:0000256" key="6">
    <source>
        <dbReference type="ARBA" id="ARBA00022692"/>
    </source>
</evidence>
<keyword evidence="11" id="KW-1185">Reference proteome</keyword>
<keyword evidence="8 9" id="KW-0472">Membrane</keyword>
<dbReference type="NCBIfam" id="TIGR00380">
    <property type="entry name" value="cobal_cbiB"/>
    <property type="match status" value="1"/>
</dbReference>
<feature type="transmembrane region" description="Helical" evidence="9">
    <location>
        <begin position="52"/>
        <end position="73"/>
    </location>
</feature>
<keyword evidence="6 9" id="KW-0812">Transmembrane</keyword>
<comment type="caution">
    <text evidence="9">Lacks conserved residue(s) required for the propagation of feature annotation.</text>
</comment>
<feature type="transmembrane region" description="Helical" evidence="9">
    <location>
        <begin position="298"/>
        <end position="317"/>
    </location>
</feature>
<organism evidence="10 11">
    <name type="scientific">Sporosarcina quadrami</name>
    <dbReference type="NCBI Taxonomy" id="2762234"/>
    <lineage>
        <taxon>Bacteria</taxon>
        <taxon>Bacillati</taxon>
        <taxon>Bacillota</taxon>
        <taxon>Bacilli</taxon>
        <taxon>Bacillales</taxon>
        <taxon>Caryophanaceae</taxon>
        <taxon>Sporosarcina</taxon>
    </lineage>
</organism>
<name>A0ABR8U9I5_9BACL</name>
<feature type="transmembrane region" description="Helical" evidence="9">
    <location>
        <begin position="154"/>
        <end position="172"/>
    </location>
</feature>
<comment type="subcellular location">
    <subcellularLocation>
        <location evidence="1 9">Cell membrane</location>
        <topology evidence="1 9">Multi-pass membrane protein</topology>
    </subcellularLocation>
</comment>
<gene>
    <name evidence="9 10" type="primary">cobD</name>
    <name evidence="10" type="ORF">H9649_08820</name>
</gene>
<dbReference type="PANTHER" id="PTHR34308:SF1">
    <property type="entry name" value="COBALAMIN BIOSYNTHESIS PROTEIN CBIB"/>
    <property type="match status" value="1"/>
</dbReference>
<protein>
    <recommendedName>
        <fullName evidence="9">Cobalamin biosynthesis protein CobD</fullName>
    </recommendedName>
</protein>
<dbReference type="InterPro" id="IPR004485">
    <property type="entry name" value="Cobalamin_biosynth_CobD/CbiB"/>
</dbReference>
<evidence type="ECO:0000256" key="4">
    <source>
        <dbReference type="ARBA" id="ARBA00022475"/>
    </source>
</evidence>
<evidence type="ECO:0000256" key="7">
    <source>
        <dbReference type="ARBA" id="ARBA00022989"/>
    </source>
</evidence>
<proteinExistence type="inferred from homology"/>
<comment type="caution">
    <text evidence="10">The sequence shown here is derived from an EMBL/GenBank/DDBJ whole genome shotgun (WGS) entry which is preliminary data.</text>
</comment>
<dbReference type="PANTHER" id="PTHR34308">
    <property type="entry name" value="COBALAMIN BIOSYNTHESIS PROTEIN CBIB"/>
    <property type="match status" value="1"/>
</dbReference>
<keyword evidence="4 9" id="KW-1003">Cell membrane</keyword>
<evidence type="ECO:0000256" key="9">
    <source>
        <dbReference type="HAMAP-Rule" id="MF_00024"/>
    </source>
</evidence>
<comment type="function">
    <text evidence="9">Converts cobyric acid to cobinamide by the addition of aminopropanol on the F carboxylic group.</text>
</comment>
<evidence type="ECO:0000256" key="1">
    <source>
        <dbReference type="ARBA" id="ARBA00004651"/>
    </source>
</evidence>
<keyword evidence="5 9" id="KW-0169">Cobalamin biosynthesis</keyword>
<evidence type="ECO:0000313" key="11">
    <source>
        <dbReference type="Proteomes" id="UP000626786"/>
    </source>
</evidence>
<evidence type="ECO:0000313" key="10">
    <source>
        <dbReference type="EMBL" id="MBD7984681.1"/>
    </source>
</evidence>
<evidence type="ECO:0000256" key="3">
    <source>
        <dbReference type="ARBA" id="ARBA00006263"/>
    </source>
</evidence>
<comment type="similarity">
    <text evidence="3 9">Belongs to the CobD/CbiB family.</text>
</comment>
<dbReference type="RefSeq" id="WP_191694392.1">
    <property type="nucleotide sequence ID" value="NZ_JACSQN010000006.1"/>
</dbReference>
<evidence type="ECO:0000256" key="5">
    <source>
        <dbReference type="ARBA" id="ARBA00022573"/>
    </source>
</evidence>
<dbReference type="HAMAP" id="MF_00024">
    <property type="entry name" value="CobD_CbiB"/>
    <property type="match status" value="1"/>
</dbReference>
<dbReference type="EMBL" id="JACSQN010000006">
    <property type="protein sequence ID" value="MBD7984681.1"/>
    <property type="molecule type" value="Genomic_DNA"/>
</dbReference>
<dbReference type="Pfam" id="PF03186">
    <property type="entry name" value="CobD_Cbib"/>
    <property type="match status" value="1"/>
</dbReference>
<comment type="pathway">
    <text evidence="2 9">Cofactor biosynthesis; adenosylcobalamin biosynthesis.</text>
</comment>
<dbReference type="Proteomes" id="UP000626786">
    <property type="component" value="Unassembled WGS sequence"/>
</dbReference>